<keyword evidence="1" id="KW-0694">RNA-binding</keyword>
<dbReference type="Gene3D" id="3.30.70.330">
    <property type="match status" value="1"/>
</dbReference>
<feature type="domain" description="RRM" evidence="3">
    <location>
        <begin position="58"/>
        <end position="148"/>
    </location>
</feature>
<dbReference type="CDD" id="cd00590">
    <property type="entry name" value="RRM_SF"/>
    <property type="match status" value="1"/>
</dbReference>
<dbReference type="Proteomes" id="UP000041254">
    <property type="component" value="Unassembled WGS sequence"/>
</dbReference>
<protein>
    <recommendedName>
        <fullName evidence="3">RRM domain-containing protein</fullName>
    </recommendedName>
</protein>
<evidence type="ECO:0000313" key="4">
    <source>
        <dbReference type="EMBL" id="CEL96892.1"/>
    </source>
</evidence>
<feature type="compositionally biased region" description="Low complexity" evidence="2">
    <location>
        <begin position="349"/>
        <end position="358"/>
    </location>
</feature>
<dbReference type="OrthoDB" id="363455at2759"/>
<evidence type="ECO:0000256" key="2">
    <source>
        <dbReference type="SAM" id="MobiDB-lite"/>
    </source>
</evidence>
<reference evidence="4 5" key="1">
    <citation type="submission" date="2014-11" db="EMBL/GenBank/DDBJ databases">
        <authorList>
            <person name="Zhu J."/>
            <person name="Qi W."/>
            <person name="Song R."/>
        </authorList>
    </citation>
    <scope>NUCLEOTIDE SEQUENCE [LARGE SCALE GENOMIC DNA]</scope>
</reference>
<dbReference type="Pfam" id="PF00076">
    <property type="entry name" value="RRM_1"/>
    <property type="match status" value="1"/>
</dbReference>
<dbReference type="OMA" id="NYSVINI"/>
<evidence type="ECO:0000256" key="1">
    <source>
        <dbReference type="PROSITE-ProRule" id="PRU00176"/>
    </source>
</evidence>
<organism evidence="4 5">
    <name type="scientific">Vitrella brassicaformis (strain CCMP3155)</name>
    <dbReference type="NCBI Taxonomy" id="1169540"/>
    <lineage>
        <taxon>Eukaryota</taxon>
        <taxon>Sar</taxon>
        <taxon>Alveolata</taxon>
        <taxon>Colpodellida</taxon>
        <taxon>Vitrellaceae</taxon>
        <taxon>Vitrella</taxon>
    </lineage>
</organism>
<dbReference type="VEuPathDB" id="CryptoDB:Vbra_12095"/>
<dbReference type="PhylomeDB" id="A0A0G4EKE2"/>
<dbReference type="PROSITE" id="PS50102">
    <property type="entry name" value="RRM"/>
    <property type="match status" value="1"/>
</dbReference>
<dbReference type="GO" id="GO:0003723">
    <property type="term" value="F:RNA binding"/>
    <property type="evidence" value="ECO:0007669"/>
    <property type="project" value="UniProtKB-UniRule"/>
</dbReference>
<sequence>MRLPGASRFKWGWVKPYKRRTASLWHFPEVSPRTGQPIDWMYDTPKSGYEAIKVWGPHTLELKGMPMGKTPEYMQERLRRFFSKYGHIQHCRALPHPLDPYQCEGTAYVTFRNRYASLKALRSPLRFPDSLHNHIVRMRHLDTDKENDWQYIYKVRHYNHQILSITRQLYAKLAHGPCQLSKVAVGLYEHEYQVGKEYKLGKLGAKRTADQSIMHRFNSWAAYLTTAPFSDLFDVTGSDAEHPSRRWVRRKIVSESYLERALVKADIVLFHMLERECTVHWRKGKPPLPEYVKKNILFWDHKPPFIEELQIYSRPITFFRIYDESHLFKLRLKRERNKNKKERRAAVKQQRQIQMQQQGVTPHDPLPLPFQQPATKSQPAVAAT</sequence>
<dbReference type="InterPro" id="IPR035979">
    <property type="entry name" value="RBD_domain_sf"/>
</dbReference>
<dbReference type="SUPFAM" id="SSF54928">
    <property type="entry name" value="RNA-binding domain, RBD"/>
    <property type="match status" value="1"/>
</dbReference>
<dbReference type="InParanoid" id="A0A0G4EKE2"/>
<evidence type="ECO:0000259" key="3">
    <source>
        <dbReference type="PROSITE" id="PS50102"/>
    </source>
</evidence>
<dbReference type="InterPro" id="IPR000504">
    <property type="entry name" value="RRM_dom"/>
</dbReference>
<feature type="region of interest" description="Disordered" evidence="2">
    <location>
        <begin position="338"/>
        <end position="384"/>
    </location>
</feature>
<name>A0A0G4EKE2_VITBC</name>
<gene>
    <name evidence="4" type="ORF">Vbra_12095</name>
</gene>
<dbReference type="EMBL" id="CDMY01000248">
    <property type="protein sequence ID" value="CEL96892.1"/>
    <property type="molecule type" value="Genomic_DNA"/>
</dbReference>
<accession>A0A0G4EKE2</accession>
<proteinExistence type="predicted"/>
<evidence type="ECO:0000313" key="5">
    <source>
        <dbReference type="Proteomes" id="UP000041254"/>
    </source>
</evidence>
<dbReference type="InterPro" id="IPR012677">
    <property type="entry name" value="Nucleotide-bd_a/b_plait_sf"/>
</dbReference>
<keyword evidence="5" id="KW-1185">Reference proteome</keyword>
<dbReference type="AlphaFoldDB" id="A0A0G4EKE2"/>